<dbReference type="CDD" id="cd00085">
    <property type="entry name" value="HNHc"/>
    <property type="match status" value="1"/>
</dbReference>
<keyword evidence="1" id="KW-0540">Nuclease</keyword>
<dbReference type="EMBL" id="FMUR01000004">
    <property type="protein sequence ID" value="SCX88926.1"/>
    <property type="molecule type" value="Genomic_DNA"/>
</dbReference>
<name>A0A1G5BFM5_9FIRM</name>
<dbReference type="GO" id="GO:0016787">
    <property type="term" value="F:hydrolase activity"/>
    <property type="evidence" value="ECO:0007669"/>
    <property type="project" value="UniProtKB-KW"/>
</dbReference>
<organism evidence="6 7">
    <name type="scientific">Butyrivibrio hungatei</name>
    <dbReference type="NCBI Taxonomy" id="185008"/>
    <lineage>
        <taxon>Bacteria</taxon>
        <taxon>Bacillati</taxon>
        <taxon>Bacillota</taxon>
        <taxon>Clostridia</taxon>
        <taxon>Lachnospirales</taxon>
        <taxon>Lachnospiraceae</taxon>
        <taxon>Butyrivibrio</taxon>
    </lineage>
</organism>
<evidence type="ECO:0000256" key="4">
    <source>
        <dbReference type="ARBA" id="ARBA00040194"/>
    </source>
</evidence>
<evidence type="ECO:0000313" key="7">
    <source>
        <dbReference type="Proteomes" id="UP000183047"/>
    </source>
</evidence>
<dbReference type="GO" id="GO:0005829">
    <property type="term" value="C:cytosol"/>
    <property type="evidence" value="ECO:0007669"/>
    <property type="project" value="TreeGrafter"/>
</dbReference>
<proteinExistence type="inferred from homology"/>
<dbReference type="PANTHER" id="PTHR41286:SF1">
    <property type="entry name" value="HNH NUCLEASE YAJD-RELATED"/>
    <property type="match status" value="1"/>
</dbReference>
<accession>A0A1G5BFM5</accession>
<feature type="domain" description="HNH nuclease" evidence="5">
    <location>
        <begin position="49"/>
        <end position="106"/>
    </location>
</feature>
<dbReference type="GO" id="GO:0008270">
    <property type="term" value="F:zinc ion binding"/>
    <property type="evidence" value="ECO:0007669"/>
    <property type="project" value="InterPro"/>
</dbReference>
<evidence type="ECO:0000256" key="2">
    <source>
        <dbReference type="ARBA" id="ARBA00022801"/>
    </source>
</evidence>
<keyword evidence="7" id="KW-1185">Reference proteome</keyword>
<reference evidence="7" key="1">
    <citation type="submission" date="2016-10" db="EMBL/GenBank/DDBJ databases">
        <authorList>
            <person name="Varghese N."/>
            <person name="Submissions S."/>
        </authorList>
    </citation>
    <scope>NUCLEOTIDE SEQUENCE [LARGE SCALE GENOMIC DNA]</scope>
    <source>
        <strain evidence="7">XBD2006</strain>
    </source>
</reference>
<dbReference type="RefSeq" id="WP_074461450.1">
    <property type="nucleotide sequence ID" value="NZ_FMUR01000004.1"/>
</dbReference>
<dbReference type="InterPro" id="IPR003615">
    <property type="entry name" value="HNH_nuc"/>
</dbReference>
<dbReference type="GO" id="GO:0004519">
    <property type="term" value="F:endonuclease activity"/>
    <property type="evidence" value="ECO:0007669"/>
    <property type="project" value="InterPro"/>
</dbReference>
<evidence type="ECO:0000256" key="1">
    <source>
        <dbReference type="ARBA" id="ARBA00022722"/>
    </source>
</evidence>
<gene>
    <name evidence="6" type="ORF">SAMN02910451_00707</name>
</gene>
<comment type="similarity">
    <text evidence="3">Belongs to the HNH nuclease family.</text>
</comment>
<dbReference type="AlphaFoldDB" id="A0A1G5BFM5"/>
<evidence type="ECO:0000256" key="3">
    <source>
        <dbReference type="ARBA" id="ARBA00038412"/>
    </source>
</evidence>
<dbReference type="PANTHER" id="PTHR41286">
    <property type="entry name" value="HNH NUCLEASE YAJD-RELATED"/>
    <property type="match status" value="1"/>
</dbReference>
<dbReference type="Pfam" id="PF01844">
    <property type="entry name" value="HNH"/>
    <property type="match status" value="1"/>
</dbReference>
<dbReference type="OrthoDB" id="9779761at2"/>
<dbReference type="InterPro" id="IPR002711">
    <property type="entry name" value="HNH"/>
</dbReference>
<dbReference type="Gene3D" id="1.10.30.50">
    <property type="match status" value="1"/>
</dbReference>
<evidence type="ECO:0000259" key="5">
    <source>
        <dbReference type="SMART" id="SM00507"/>
    </source>
</evidence>
<dbReference type="Proteomes" id="UP000183047">
    <property type="component" value="Unassembled WGS sequence"/>
</dbReference>
<protein>
    <recommendedName>
        <fullName evidence="4">Putative HNH nuclease YajD</fullName>
    </recommendedName>
</protein>
<keyword evidence="2" id="KW-0378">Hydrolase</keyword>
<dbReference type="SMART" id="SM00507">
    <property type="entry name" value="HNHc"/>
    <property type="match status" value="1"/>
</dbReference>
<dbReference type="GO" id="GO:0003676">
    <property type="term" value="F:nucleic acid binding"/>
    <property type="evidence" value="ECO:0007669"/>
    <property type="project" value="InterPro"/>
</dbReference>
<sequence>MPRKALHPCSHPGCPNLCEGRYCDEHKKIHPNNDRKNAAERGYGSKWQKARKIFLSRPENFFCVRCKEDGVLTRATVVDHIKPHRGDQELFWDESNWQPLCKKHHDQKTWNNDKYPVCLL</sequence>
<evidence type="ECO:0000313" key="6">
    <source>
        <dbReference type="EMBL" id="SCX88926.1"/>
    </source>
</evidence>